<reference evidence="2 3" key="1">
    <citation type="journal article" date="2004" name="Int. J. Syst. Evol. Microbiol.">
        <title>Kaistella koreensis gen. nov., sp. nov., a novel member of the Chryseobacterium-Bergeyella-Riemerella branch.</title>
        <authorList>
            <person name="Kim M.K."/>
            <person name="Im W.T."/>
            <person name="Shin Y.K."/>
            <person name="Lim J.H."/>
            <person name="Kim S.H."/>
            <person name="Lee B.C."/>
            <person name="Park M.Y."/>
            <person name="Lee K.Y."/>
            <person name="Lee S.T."/>
        </authorList>
    </citation>
    <scope>NUCLEOTIDE SEQUENCE [LARGE SCALE GENOMIC DNA]</scope>
    <source>
        <strain evidence="2 3">CCUG 49689</strain>
    </source>
</reference>
<dbReference type="OrthoDB" id="9811006at2"/>
<evidence type="ECO:0000313" key="2">
    <source>
        <dbReference type="EMBL" id="KMQ72557.1"/>
    </source>
</evidence>
<dbReference type="RefSeq" id="WP_048498082.1">
    <property type="nucleotide sequence ID" value="NZ_LFNG01000001.1"/>
</dbReference>
<proteinExistence type="predicted"/>
<sequence length="190" mass="21099">MKKLFSILTALVFSVTVYGQLVLKSDPAHSRIQFEVIHLGINDITGNFDKANLTINADEKSFANSKLTFSVDVNSINTHIEARDNHLKSADFFEVAKYPTMDFVSTSLTKTANNYYMLNGNLTMHGVTKPVSLTLVYRGSTVNAMNKKTTYGYQVSGTLNRSDFGIGPKFPIPMISDLIRIKGDFELTAE</sequence>
<comment type="caution">
    <text evidence="2">The sequence shown here is derived from an EMBL/GenBank/DDBJ whole genome shotgun (WGS) entry which is preliminary data.</text>
</comment>
<dbReference type="PANTHER" id="PTHR34406">
    <property type="entry name" value="PROTEIN YCEI"/>
    <property type="match status" value="1"/>
</dbReference>
<keyword evidence="3" id="KW-1185">Reference proteome</keyword>
<dbReference type="Pfam" id="PF04264">
    <property type="entry name" value="YceI"/>
    <property type="match status" value="1"/>
</dbReference>
<protein>
    <submittedName>
        <fullName evidence="2">Polyisoprenoid-binding protein</fullName>
    </submittedName>
</protein>
<dbReference type="InterPro" id="IPR007372">
    <property type="entry name" value="Lipid/polyisoprenoid-bd_YceI"/>
</dbReference>
<dbReference type="Proteomes" id="UP000035900">
    <property type="component" value="Unassembled WGS sequence"/>
</dbReference>
<evidence type="ECO:0000259" key="1">
    <source>
        <dbReference type="SMART" id="SM00867"/>
    </source>
</evidence>
<dbReference type="STRING" id="1304281.ACM44_00180"/>
<accession>A0A0J7J2T3</accession>
<dbReference type="AlphaFoldDB" id="A0A0J7J2T3"/>
<gene>
    <name evidence="2" type="ORF">ACM44_00180</name>
</gene>
<dbReference type="Gene3D" id="2.40.128.110">
    <property type="entry name" value="Lipid/polyisoprenoid-binding, YceI-like"/>
    <property type="match status" value="1"/>
</dbReference>
<name>A0A0J7J2T3_9FLAO</name>
<feature type="domain" description="Lipid/polyisoprenoid-binding YceI-like" evidence="1">
    <location>
        <begin position="22"/>
        <end position="188"/>
    </location>
</feature>
<dbReference type="PATRIC" id="fig|1304281.5.peg.38"/>
<organism evidence="2 3">
    <name type="scientific">Chryseobacterium koreense CCUG 49689</name>
    <dbReference type="NCBI Taxonomy" id="1304281"/>
    <lineage>
        <taxon>Bacteria</taxon>
        <taxon>Pseudomonadati</taxon>
        <taxon>Bacteroidota</taxon>
        <taxon>Flavobacteriia</taxon>
        <taxon>Flavobacteriales</taxon>
        <taxon>Weeksellaceae</taxon>
        <taxon>Chryseobacterium group</taxon>
        <taxon>Chryseobacterium</taxon>
    </lineage>
</organism>
<dbReference type="PANTHER" id="PTHR34406:SF1">
    <property type="entry name" value="PROTEIN YCEI"/>
    <property type="match status" value="1"/>
</dbReference>
<evidence type="ECO:0000313" key="3">
    <source>
        <dbReference type="Proteomes" id="UP000035900"/>
    </source>
</evidence>
<dbReference type="EMBL" id="LFNG01000001">
    <property type="protein sequence ID" value="KMQ72557.1"/>
    <property type="molecule type" value="Genomic_DNA"/>
</dbReference>
<dbReference type="InterPro" id="IPR036761">
    <property type="entry name" value="TTHA0802/YceI-like_sf"/>
</dbReference>
<dbReference type="SMART" id="SM00867">
    <property type="entry name" value="YceI"/>
    <property type="match status" value="1"/>
</dbReference>
<dbReference type="SUPFAM" id="SSF101874">
    <property type="entry name" value="YceI-like"/>
    <property type="match status" value="1"/>
</dbReference>